<proteinExistence type="predicted"/>
<dbReference type="Proteomes" id="UP001596978">
    <property type="component" value="Unassembled WGS sequence"/>
</dbReference>
<evidence type="ECO:0000256" key="6">
    <source>
        <dbReference type="SAM" id="Phobius"/>
    </source>
</evidence>
<evidence type="ECO:0000256" key="4">
    <source>
        <dbReference type="ARBA" id="ARBA00022989"/>
    </source>
</evidence>
<protein>
    <submittedName>
        <fullName evidence="7">LptF/LptG family permease</fullName>
    </submittedName>
</protein>
<feature type="transmembrane region" description="Helical" evidence="6">
    <location>
        <begin position="727"/>
        <end position="746"/>
    </location>
</feature>
<feature type="transmembrane region" description="Helical" evidence="6">
    <location>
        <begin position="646"/>
        <end position="666"/>
    </location>
</feature>
<feature type="transmembrane region" description="Helical" evidence="6">
    <location>
        <begin position="12"/>
        <end position="36"/>
    </location>
</feature>
<comment type="caution">
    <text evidence="7">The sequence shown here is derived from an EMBL/GenBank/DDBJ whole genome shotgun (WGS) entry which is preliminary data.</text>
</comment>
<feature type="transmembrane region" description="Helical" evidence="6">
    <location>
        <begin position="582"/>
        <end position="601"/>
    </location>
</feature>
<keyword evidence="8" id="KW-1185">Reference proteome</keyword>
<dbReference type="PANTHER" id="PTHR33529:SF6">
    <property type="entry name" value="YJGP_YJGQ FAMILY PERMEASE"/>
    <property type="match status" value="1"/>
</dbReference>
<feature type="transmembrane region" description="Helical" evidence="6">
    <location>
        <begin position="99"/>
        <end position="118"/>
    </location>
</feature>
<feature type="transmembrane region" description="Helical" evidence="6">
    <location>
        <begin position="408"/>
        <end position="427"/>
    </location>
</feature>
<feature type="transmembrane region" description="Helical" evidence="6">
    <location>
        <begin position="701"/>
        <end position="720"/>
    </location>
</feature>
<organism evidence="7 8">
    <name type="scientific">Sungkyunkwania multivorans</name>
    <dbReference type="NCBI Taxonomy" id="1173618"/>
    <lineage>
        <taxon>Bacteria</taxon>
        <taxon>Pseudomonadati</taxon>
        <taxon>Bacteroidota</taxon>
        <taxon>Flavobacteriia</taxon>
        <taxon>Flavobacteriales</taxon>
        <taxon>Flavobacteriaceae</taxon>
        <taxon>Sungkyunkwania</taxon>
    </lineage>
</organism>
<evidence type="ECO:0000313" key="7">
    <source>
        <dbReference type="EMBL" id="MFD0860908.1"/>
    </source>
</evidence>
<keyword evidence="4 6" id="KW-1133">Transmembrane helix</keyword>
<keyword evidence="5 6" id="KW-0472">Membrane</keyword>
<evidence type="ECO:0000256" key="2">
    <source>
        <dbReference type="ARBA" id="ARBA00022475"/>
    </source>
</evidence>
<reference evidence="8" key="1">
    <citation type="journal article" date="2019" name="Int. J. Syst. Evol. Microbiol.">
        <title>The Global Catalogue of Microorganisms (GCM) 10K type strain sequencing project: providing services to taxonomists for standard genome sequencing and annotation.</title>
        <authorList>
            <consortium name="The Broad Institute Genomics Platform"/>
            <consortium name="The Broad Institute Genome Sequencing Center for Infectious Disease"/>
            <person name="Wu L."/>
            <person name="Ma J."/>
        </authorList>
    </citation>
    <scope>NUCLEOTIDE SEQUENCE [LARGE SCALE GENOMIC DNA]</scope>
    <source>
        <strain evidence="8">CCUG 62952</strain>
    </source>
</reference>
<evidence type="ECO:0000256" key="1">
    <source>
        <dbReference type="ARBA" id="ARBA00004651"/>
    </source>
</evidence>
<feature type="transmembrane region" description="Helical" evidence="6">
    <location>
        <begin position="381"/>
        <end position="401"/>
    </location>
</feature>
<dbReference type="Pfam" id="PF03739">
    <property type="entry name" value="LptF_LptG"/>
    <property type="match status" value="1"/>
</dbReference>
<dbReference type="RefSeq" id="WP_386402913.1">
    <property type="nucleotide sequence ID" value="NZ_JBHTJH010000002.1"/>
</dbReference>
<feature type="transmembrane region" description="Helical" evidence="6">
    <location>
        <begin position="607"/>
        <end position="634"/>
    </location>
</feature>
<gene>
    <name evidence="7" type="ORF">ACFQ1M_01700</name>
</gene>
<name>A0ABW3CT25_9FLAO</name>
<feature type="transmembrane region" description="Helical" evidence="6">
    <location>
        <begin position="56"/>
        <end position="78"/>
    </location>
</feature>
<comment type="subcellular location">
    <subcellularLocation>
        <location evidence="1">Cell membrane</location>
        <topology evidence="1">Multi-pass membrane protein</topology>
    </subcellularLocation>
</comment>
<accession>A0ABW3CT25</accession>
<dbReference type="InterPro" id="IPR005495">
    <property type="entry name" value="LptG/LptF_permease"/>
</dbReference>
<dbReference type="EMBL" id="JBHTJH010000002">
    <property type="protein sequence ID" value="MFD0860908.1"/>
    <property type="molecule type" value="Genomic_DNA"/>
</dbReference>
<evidence type="ECO:0000256" key="5">
    <source>
        <dbReference type="ARBA" id="ARBA00023136"/>
    </source>
</evidence>
<evidence type="ECO:0000256" key="3">
    <source>
        <dbReference type="ARBA" id="ARBA00022692"/>
    </source>
</evidence>
<dbReference type="PANTHER" id="PTHR33529">
    <property type="entry name" value="SLR0882 PROTEIN-RELATED"/>
    <property type="match status" value="1"/>
</dbReference>
<keyword evidence="3 6" id="KW-0812">Transmembrane</keyword>
<keyword evidence="2" id="KW-1003">Cell membrane</keyword>
<sequence>MKILDRYIFTTYIKTFLSVFLILIFIFILQTVWLFIKDLAGKGLDFITIIKFLWYYIPKLIPLVLPLTILLSSIMTFGNFAENYEFAAMKSTGISLQRAMGSLIIFIAAMGISSFFFANNVIPASELKVFNMRRNLAKMKPALAIEEGQFNDIININIKVGEKYGENDQFLKDVIIHQKSPDRKNHVVIKATKGELRNDEENDMLQLILTDGNRYEDIQRKTPKEQKRNPHAKAYFEKYTMNIDLSSINDVDIEAEGKLKTYRMQKVNELTISIDTLTKKQKKNVNLFGENIYRRTGILALGDRMNMNDSVATPITVNEPKSLYTIDTILSSMDDWRKVQVLEQAINSVKNQQASLNGKVRVFYKEQKLINLHKIEFHKKIALGFACIILFFVGAPLGAIIRKGGMGLPMVFAIVIFLAYHFIGIFGENSAEDGTLNPALGGWLSTLIMFPLSVYLTRRATTDQGLINLDPITEPVKKFFNTIAGTKESMIEELVEDTFDLSAVDTNTKDYRQLRSYRENKLKDIVQNYKKYGYDDTFRLSAIHALNEQGVTLRQLKLTGKLSNKTFDDAESQFRNYKKNSTIASILWVAMLVFNITVPLLKGESNIVNLTLTILGVVSAIGFFIYLIVSYINYANFFDNFGKEKPVSGILFWLLGALFLFVAFYYRDKMKESFKVVSTSSEEKSEKEIGRHTALQLKKLLINHTILYLVAALATFTLLAAPSLRTIGFGVFLNLGLYAFFGYFLLTGYLIYKLWKANNPFEDQPITIPLFISISILCFPLGFVSWILFKKLQKQ</sequence>
<feature type="transmembrane region" description="Helical" evidence="6">
    <location>
        <begin position="766"/>
        <end position="789"/>
    </location>
</feature>
<evidence type="ECO:0000313" key="8">
    <source>
        <dbReference type="Proteomes" id="UP001596978"/>
    </source>
</evidence>
<feature type="transmembrane region" description="Helical" evidence="6">
    <location>
        <begin position="439"/>
        <end position="457"/>
    </location>
</feature>